<dbReference type="RefSeq" id="WP_408085647.1">
    <property type="nucleotide sequence ID" value="NZ_JBELPZ010000015.1"/>
</dbReference>
<keyword evidence="5 9" id="KW-0798">TonB box</keyword>
<protein>
    <submittedName>
        <fullName evidence="13">TonB-dependent receptor</fullName>
    </submittedName>
</protein>
<dbReference type="InterPro" id="IPR023996">
    <property type="entry name" value="TonB-dep_OMP_SusC/RagA"/>
</dbReference>
<feature type="chain" id="PRO_5046206273" evidence="10">
    <location>
        <begin position="22"/>
        <end position="1034"/>
    </location>
</feature>
<evidence type="ECO:0000259" key="11">
    <source>
        <dbReference type="Pfam" id="PF00593"/>
    </source>
</evidence>
<sequence length="1034" mass="114546">MKTMYKKLLLLLLILPFSALAQSTVSGIVRDSLTAQPIPGANVLVQGTQNGTVTDMDGNYTLGNVSNGDKIVFSFIGFSSQVITYNGQAKIDITLKEDATQLQEVVVIGYGSTTKKDATGALTVVNADEFNKGAITSADQLLAGRAPGVRITSNGGQPDAAPNIRIRGGSSLNAQNNPLIVIDGVPLDFVTPAGVSNPLTLVNPNDIESFTVLKDASATAIYGSRASNGVIIITTKKGTSGAPQFNYNASVGFGKARKIIDVMDGPTFTRFIQEYHPNSMTNYEQGIRGLTDMLGVDDPTTDALDNPATPEVEGRILSNTNWQDAILRNSFFTDHNFSARANLFKTMPVRASVGYTKNEGLVKTNDYERYSASVKLTPTFFDDHLKVDVNAKGLWVDKNAIDEGSVLAGSLNMDPTKPIYATGNTNNFGGYYQNTTLSDPLDFDGQYNPVNLLNERRRPEKVNKLLGNIQFDYKMHFLPELRAVVNFGLDASRASILEEFGQYAFATYQKDNENNTWVFNPGVNYRETQHITNKLMDAYLAYTKTFDGVITRVDAQAGHSYQSFVNDGYKTTYQYNTTTGLREEQINAQNPNNRYYNKTVLESFFGRANVDLFDKYLFTFTLRADGSSLFRKDDRWGYFPAAALAWRITDESFLRDNSVITNLKLRLGVGQTGQQDITQVAGYYPTSALFGIGSPNSQYLPGVSTYSANAFNDKLKWEVTTTYNLGLDFSLFKNQLVSGSVEVYKKVTDDLLVTAYVPPGQFLTNQIIQNVGSMENKGVEVDLNFKPITTDNFSWEILGNMAYNFGQVTDLKDVTAIDAGESGLPVSTGIKLARHSVGSQPYSAYVYEQLYDSEGHIIPGAFKDRNQDGMITDADRYYKALRPNWTFGFSTNFNYKNFDLSANFHGQLDGQVYNSVKLQGGWVNRPVPNNSNSLNNVLDFYDGAADPRIKTILDPVPLSDYYLENAAFLRCDNITLGYRFNKLIKTASLRIYATVNNAFIVTDYSGQDPENFNAIDNNFYPRPRIYNFGVNLDF</sequence>
<dbReference type="Proteomes" id="UP001629156">
    <property type="component" value="Unassembled WGS sequence"/>
</dbReference>
<name>A0ABW8YZK7_9FLAO</name>
<comment type="subcellular location">
    <subcellularLocation>
        <location evidence="1 8">Cell outer membrane</location>
        <topology evidence="1 8">Multi-pass membrane protein</topology>
    </subcellularLocation>
</comment>
<evidence type="ECO:0000256" key="3">
    <source>
        <dbReference type="ARBA" id="ARBA00022452"/>
    </source>
</evidence>
<dbReference type="InterPro" id="IPR000531">
    <property type="entry name" value="Beta-barrel_TonB"/>
</dbReference>
<dbReference type="Gene3D" id="2.60.40.1120">
    <property type="entry name" value="Carboxypeptidase-like, regulatory domain"/>
    <property type="match status" value="1"/>
</dbReference>
<feature type="domain" description="TonB-dependent receptor-like beta-barrel" evidence="11">
    <location>
        <begin position="421"/>
        <end position="997"/>
    </location>
</feature>
<evidence type="ECO:0000256" key="4">
    <source>
        <dbReference type="ARBA" id="ARBA00022692"/>
    </source>
</evidence>
<dbReference type="Gene3D" id="2.170.130.10">
    <property type="entry name" value="TonB-dependent receptor, plug domain"/>
    <property type="match status" value="1"/>
</dbReference>
<comment type="similarity">
    <text evidence="8 9">Belongs to the TonB-dependent receptor family.</text>
</comment>
<keyword evidence="6 8" id="KW-0472">Membrane</keyword>
<dbReference type="InterPro" id="IPR008969">
    <property type="entry name" value="CarboxyPept-like_regulatory"/>
</dbReference>
<proteinExistence type="inferred from homology"/>
<evidence type="ECO:0000256" key="7">
    <source>
        <dbReference type="ARBA" id="ARBA00023237"/>
    </source>
</evidence>
<evidence type="ECO:0000256" key="10">
    <source>
        <dbReference type="SAM" id="SignalP"/>
    </source>
</evidence>
<evidence type="ECO:0000256" key="1">
    <source>
        <dbReference type="ARBA" id="ARBA00004571"/>
    </source>
</evidence>
<dbReference type="NCBIfam" id="TIGR04057">
    <property type="entry name" value="SusC_RagA_signa"/>
    <property type="match status" value="1"/>
</dbReference>
<evidence type="ECO:0000313" key="14">
    <source>
        <dbReference type="Proteomes" id="UP001629156"/>
    </source>
</evidence>
<dbReference type="PROSITE" id="PS52016">
    <property type="entry name" value="TONB_DEPENDENT_REC_3"/>
    <property type="match status" value="1"/>
</dbReference>
<evidence type="ECO:0000256" key="2">
    <source>
        <dbReference type="ARBA" id="ARBA00022448"/>
    </source>
</evidence>
<gene>
    <name evidence="13" type="ORF">ABS766_13145</name>
</gene>
<reference evidence="13 14" key="1">
    <citation type="submission" date="2024-06" db="EMBL/GenBank/DDBJ databases">
        <authorList>
            <person name="Kaempfer P."/>
            <person name="Viver T."/>
        </authorList>
    </citation>
    <scope>NUCLEOTIDE SEQUENCE [LARGE SCALE GENOMIC DNA]</scope>
    <source>
        <strain evidence="13 14">ST-119</strain>
    </source>
</reference>
<comment type="caution">
    <text evidence="13">The sequence shown here is derived from an EMBL/GenBank/DDBJ whole genome shotgun (WGS) entry which is preliminary data.</text>
</comment>
<evidence type="ECO:0000313" key="13">
    <source>
        <dbReference type="EMBL" id="MFL9845367.1"/>
    </source>
</evidence>
<dbReference type="Pfam" id="PF07715">
    <property type="entry name" value="Plug"/>
    <property type="match status" value="1"/>
</dbReference>
<keyword evidence="14" id="KW-1185">Reference proteome</keyword>
<keyword evidence="2 8" id="KW-0813">Transport</keyword>
<feature type="signal peptide" evidence="10">
    <location>
        <begin position="1"/>
        <end position="21"/>
    </location>
</feature>
<evidence type="ECO:0000256" key="8">
    <source>
        <dbReference type="PROSITE-ProRule" id="PRU01360"/>
    </source>
</evidence>
<evidence type="ECO:0000256" key="9">
    <source>
        <dbReference type="RuleBase" id="RU003357"/>
    </source>
</evidence>
<dbReference type="InterPro" id="IPR037066">
    <property type="entry name" value="Plug_dom_sf"/>
</dbReference>
<dbReference type="InterPro" id="IPR039426">
    <property type="entry name" value="TonB-dep_rcpt-like"/>
</dbReference>
<keyword evidence="7 8" id="KW-0998">Cell outer membrane</keyword>
<keyword evidence="4 8" id="KW-0812">Transmembrane</keyword>
<dbReference type="InterPro" id="IPR012910">
    <property type="entry name" value="Plug_dom"/>
</dbReference>
<organism evidence="13 14">
    <name type="scientific">Flavobacterium rhizosphaerae</name>
    <dbReference type="NCBI Taxonomy" id="3163298"/>
    <lineage>
        <taxon>Bacteria</taxon>
        <taxon>Pseudomonadati</taxon>
        <taxon>Bacteroidota</taxon>
        <taxon>Flavobacteriia</taxon>
        <taxon>Flavobacteriales</taxon>
        <taxon>Flavobacteriaceae</taxon>
        <taxon>Flavobacterium</taxon>
    </lineage>
</organism>
<evidence type="ECO:0000256" key="5">
    <source>
        <dbReference type="ARBA" id="ARBA00023077"/>
    </source>
</evidence>
<evidence type="ECO:0000256" key="6">
    <source>
        <dbReference type="ARBA" id="ARBA00023136"/>
    </source>
</evidence>
<dbReference type="InterPro" id="IPR036942">
    <property type="entry name" value="Beta-barrel_TonB_sf"/>
</dbReference>
<dbReference type="SUPFAM" id="SSF49464">
    <property type="entry name" value="Carboxypeptidase regulatory domain-like"/>
    <property type="match status" value="1"/>
</dbReference>
<dbReference type="SUPFAM" id="SSF56935">
    <property type="entry name" value="Porins"/>
    <property type="match status" value="1"/>
</dbReference>
<dbReference type="InterPro" id="IPR023997">
    <property type="entry name" value="TonB-dep_OMP_SusC/RagA_CS"/>
</dbReference>
<evidence type="ECO:0000259" key="12">
    <source>
        <dbReference type="Pfam" id="PF07715"/>
    </source>
</evidence>
<dbReference type="Gene3D" id="2.40.170.20">
    <property type="entry name" value="TonB-dependent receptor, beta-barrel domain"/>
    <property type="match status" value="1"/>
</dbReference>
<dbReference type="Pfam" id="PF13715">
    <property type="entry name" value="CarbopepD_reg_2"/>
    <property type="match status" value="1"/>
</dbReference>
<dbReference type="NCBIfam" id="TIGR04056">
    <property type="entry name" value="OMP_RagA_SusC"/>
    <property type="match status" value="1"/>
</dbReference>
<keyword evidence="13" id="KW-0675">Receptor</keyword>
<keyword evidence="10" id="KW-0732">Signal</keyword>
<dbReference type="Pfam" id="PF00593">
    <property type="entry name" value="TonB_dep_Rec_b-barrel"/>
    <property type="match status" value="1"/>
</dbReference>
<dbReference type="EMBL" id="JBELPZ010000015">
    <property type="protein sequence ID" value="MFL9845367.1"/>
    <property type="molecule type" value="Genomic_DNA"/>
</dbReference>
<accession>A0ABW8YZK7</accession>
<feature type="domain" description="TonB-dependent receptor plug" evidence="12">
    <location>
        <begin position="115"/>
        <end position="230"/>
    </location>
</feature>
<keyword evidence="3 8" id="KW-1134">Transmembrane beta strand</keyword>